<evidence type="ECO:0000259" key="2">
    <source>
        <dbReference type="Pfam" id="PF24803"/>
    </source>
</evidence>
<dbReference type="Pfam" id="PF24803">
    <property type="entry name" value="DUF7704"/>
    <property type="match status" value="1"/>
</dbReference>
<dbReference type="EMBL" id="MU251243">
    <property type="protein sequence ID" value="KAG9258711.1"/>
    <property type="molecule type" value="Genomic_DNA"/>
</dbReference>
<evidence type="ECO:0000313" key="3">
    <source>
        <dbReference type="EMBL" id="KAG9258711.1"/>
    </source>
</evidence>
<dbReference type="OrthoDB" id="2937326at2759"/>
<feature type="transmembrane region" description="Helical" evidence="1">
    <location>
        <begin position="55"/>
        <end position="74"/>
    </location>
</feature>
<organism evidence="3 4">
    <name type="scientific">Emericellopsis atlantica</name>
    <dbReference type="NCBI Taxonomy" id="2614577"/>
    <lineage>
        <taxon>Eukaryota</taxon>
        <taxon>Fungi</taxon>
        <taxon>Dikarya</taxon>
        <taxon>Ascomycota</taxon>
        <taxon>Pezizomycotina</taxon>
        <taxon>Sordariomycetes</taxon>
        <taxon>Hypocreomycetidae</taxon>
        <taxon>Hypocreales</taxon>
        <taxon>Bionectriaceae</taxon>
        <taxon>Emericellopsis</taxon>
    </lineage>
</organism>
<keyword evidence="1" id="KW-0472">Membrane</keyword>
<evidence type="ECO:0000313" key="4">
    <source>
        <dbReference type="Proteomes" id="UP000887229"/>
    </source>
</evidence>
<dbReference type="PANTHER" id="PTHR37019">
    <property type="entry name" value="CHROMOSOME 1, WHOLE GENOME SHOTGUN SEQUENCE"/>
    <property type="match status" value="1"/>
</dbReference>
<dbReference type="RefSeq" id="XP_046122635.1">
    <property type="nucleotide sequence ID" value="XM_046262755.1"/>
</dbReference>
<keyword evidence="1" id="KW-1133">Transmembrane helix</keyword>
<gene>
    <name evidence="3" type="ORF">F5Z01DRAFT_643975</name>
</gene>
<evidence type="ECO:0000256" key="1">
    <source>
        <dbReference type="SAM" id="Phobius"/>
    </source>
</evidence>
<protein>
    <recommendedName>
        <fullName evidence="2">DUF7704 domain-containing protein</fullName>
    </recommendedName>
</protein>
<feature type="domain" description="DUF7704" evidence="2">
    <location>
        <begin position="2"/>
        <end position="144"/>
    </location>
</feature>
<name>A0A9P7ZVQ4_9HYPO</name>
<dbReference type="PANTHER" id="PTHR37019:SF2">
    <property type="entry name" value="EXPERA DOMAIN-CONTAINING PROTEIN"/>
    <property type="match status" value="1"/>
</dbReference>
<proteinExistence type="predicted"/>
<keyword evidence="1" id="KW-0812">Transmembrane</keyword>
<comment type="caution">
    <text evidence="3">The sequence shown here is derived from an EMBL/GenBank/DDBJ whole genome shotgun (WGS) entry which is preliminary data.</text>
</comment>
<feature type="transmembrane region" description="Helical" evidence="1">
    <location>
        <begin position="86"/>
        <end position="104"/>
    </location>
</feature>
<feature type="transmembrane region" description="Helical" evidence="1">
    <location>
        <begin position="124"/>
        <end position="143"/>
    </location>
</feature>
<accession>A0A9P7ZVQ4</accession>
<sequence length="155" mass="16951">MASLLPTFPRLVFSVIEPISLVAGFLGVVIDPAWFIAEQIPNAGVVPVNDNSILVAWQLGNLYLLMAFMGIGILYTTSEAKVVRGYLTALWLGDVGHVAFTAYGLGLETLMRPQEWNAMTRGNITFTVFLFAVRSAYFLGMFGPDRPAPVTKKAH</sequence>
<keyword evidence="4" id="KW-1185">Reference proteome</keyword>
<reference evidence="3" key="1">
    <citation type="journal article" date="2021" name="IMA Fungus">
        <title>Genomic characterization of three marine fungi, including Emericellopsis atlantica sp. nov. with signatures of a generalist lifestyle and marine biomass degradation.</title>
        <authorList>
            <person name="Hagestad O.C."/>
            <person name="Hou L."/>
            <person name="Andersen J.H."/>
            <person name="Hansen E.H."/>
            <person name="Altermark B."/>
            <person name="Li C."/>
            <person name="Kuhnert E."/>
            <person name="Cox R.J."/>
            <person name="Crous P.W."/>
            <person name="Spatafora J.W."/>
            <person name="Lail K."/>
            <person name="Amirebrahimi M."/>
            <person name="Lipzen A."/>
            <person name="Pangilinan J."/>
            <person name="Andreopoulos W."/>
            <person name="Hayes R.D."/>
            <person name="Ng V."/>
            <person name="Grigoriev I.V."/>
            <person name="Jackson S.A."/>
            <person name="Sutton T.D.S."/>
            <person name="Dobson A.D.W."/>
            <person name="Rama T."/>
        </authorList>
    </citation>
    <scope>NUCLEOTIDE SEQUENCE</scope>
    <source>
        <strain evidence="3">TS7</strain>
    </source>
</reference>
<dbReference type="GeneID" id="70293658"/>
<dbReference type="AlphaFoldDB" id="A0A9P7ZVQ4"/>
<feature type="transmembrane region" description="Helical" evidence="1">
    <location>
        <begin position="12"/>
        <end position="35"/>
    </location>
</feature>
<dbReference type="InterPro" id="IPR056121">
    <property type="entry name" value="DUF7704"/>
</dbReference>
<dbReference type="Proteomes" id="UP000887229">
    <property type="component" value="Unassembled WGS sequence"/>
</dbReference>